<feature type="compositionally biased region" description="Gly residues" evidence="1">
    <location>
        <begin position="30"/>
        <end position="51"/>
    </location>
</feature>
<organism evidence="2 3">
    <name type="scientific">Brassica cretica</name>
    <name type="common">Mustard</name>
    <dbReference type="NCBI Taxonomy" id="69181"/>
    <lineage>
        <taxon>Eukaryota</taxon>
        <taxon>Viridiplantae</taxon>
        <taxon>Streptophyta</taxon>
        <taxon>Embryophyta</taxon>
        <taxon>Tracheophyta</taxon>
        <taxon>Spermatophyta</taxon>
        <taxon>Magnoliopsida</taxon>
        <taxon>eudicotyledons</taxon>
        <taxon>Gunneridae</taxon>
        <taxon>Pentapetalae</taxon>
        <taxon>rosids</taxon>
        <taxon>malvids</taxon>
        <taxon>Brassicales</taxon>
        <taxon>Brassicaceae</taxon>
        <taxon>Brassiceae</taxon>
        <taxon>Brassica</taxon>
    </lineage>
</organism>
<dbReference type="Proteomes" id="UP000712600">
    <property type="component" value="Unassembled WGS sequence"/>
</dbReference>
<sequence>MSGARVFEVEETQEMRMATSDVTDVRGGSNYYGGGGGGNGGGYGAPSGVYGGKTPSA</sequence>
<name>A0A8S9P4I6_BRACR</name>
<dbReference type="AlphaFoldDB" id="A0A8S9P4I6"/>
<protein>
    <submittedName>
        <fullName evidence="2">Uncharacterized protein</fullName>
    </submittedName>
</protein>
<reference evidence="2" key="1">
    <citation type="submission" date="2019-12" db="EMBL/GenBank/DDBJ databases">
        <title>Genome sequencing and annotation of Brassica cretica.</title>
        <authorList>
            <person name="Studholme D.J."/>
            <person name="Sarris P."/>
        </authorList>
    </citation>
    <scope>NUCLEOTIDE SEQUENCE</scope>
    <source>
        <strain evidence="2">PFS-109/04</strain>
        <tissue evidence="2">Leaf</tissue>
    </source>
</reference>
<evidence type="ECO:0000313" key="3">
    <source>
        <dbReference type="Proteomes" id="UP000712600"/>
    </source>
</evidence>
<accession>A0A8S9P4I6</accession>
<gene>
    <name evidence="2" type="ORF">F2Q69_00002130</name>
</gene>
<evidence type="ECO:0000313" key="2">
    <source>
        <dbReference type="EMBL" id="KAF3512048.1"/>
    </source>
</evidence>
<feature type="region of interest" description="Disordered" evidence="1">
    <location>
        <begin position="18"/>
        <end position="57"/>
    </location>
</feature>
<comment type="caution">
    <text evidence="2">The sequence shown here is derived from an EMBL/GenBank/DDBJ whole genome shotgun (WGS) entry which is preliminary data.</text>
</comment>
<dbReference type="EMBL" id="QGKX02001521">
    <property type="protein sequence ID" value="KAF3512048.1"/>
    <property type="molecule type" value="Genomic_DNA"/>
</dbReference>
<evidence type="ECO:0000256" key="1">
    <source>
        <dbReference type="SAM" id="MobiDB-lite"/>
    </source>
</evidence>
<proteinExistence type="predicted"/>